<organism evidence="2 3">
    <name type="scientific">Novipirellula galeiformis</name>
    <dbReference type="NCBI Taxonomy" id="2528004"/>
    <lineage>
        <taxon>Bacteria</taxon>
        <taxon>Pseudomonadati</taxon>
        <taxon>Planctomycetota</taxon>
        <taxon>Planctomycetia</taxon>
        <taxon>Pirellulales</taxon>
        <taxon>Pirellulaceae</taxon>
        <taxon>Novipirellula</taxon>
    </lineage>
</organism>
<comment type="caution">
    <text evidence="2">The sequence shown here is derived from an EMBL/GenBank/DDBJ whole genome shotgun (WGS) entry which is preliminary data.</text>
</comment>
<feature type="region of interest" description="Disordered" evidence="1">
    <location>
        <begin position="95"/>
        <end position="123"/>
    </location>
</feature>
<dbReference type="AlphaFoldDB" id="A0A5C6CBI6"/>
<proteinExistence type="predicted"/>
<accession>A0A5C6CBI6</accession>
<dbReference type="EMBL" id="SJPT01000006">
    <property type="protein sequence ID" value="TWU21578.1"/>
    <property type="molecule type" value="Genomic_DNA"/>
</dbReference>
<sequence>MSSPFRPPAPLAAEKGVFGDHATLRTRRFLYRVIEFRRPLLGTLVYSGWWFRQKIEINGKQVWWKVSWLNLSRDVSFSIPASAYAQEATARAGDSVPALNASQAPPLQSPPSQDHGTATNGPIQGRIEIQFTRGLRIRRFRIWFDGTIAYDEID</sequence>
<protein>
    <submittedName>
        <fullName evidence="2">Uncharacterized protein</fullName>
    </submittedName>
</protein>
<gene>
    <name evidence="2" type="ORF">Pla52o_37650</name>
</gene>
<keyword evidence="3" id="KW-1185">Reference proteome</keyword>
<evidence type="ECO:0000313" key="3">
    <source>
        <dbReference type="Proteomes" id="UP000316304"/>
    </source>
</evidence>
<evidence type="ECO:0000256" key="1">
    <source>
        <dbReference type="SAM" id="MobiDB-lite"/>
    </source>
</evidence>
<name>A0A5C6CBI6_9BACT</name>
<dbReference type="OrthoDB" id="276313at2"/>
<feature type="compositionally biased region" description="Low complexity" evidence="1">
    <location>
        <begin position="101"/>
        <end position="113"/>
    </location>
</feature>
<dbReference type="Proteomes" id="UP000316304">
    <property type="component" value="Unassembled WGS sequence"/>
</dbReference>
<reference evidence="2 3" key="1">
    <citation type="submission" date="2019-02" db="EMBL/GenBank/DDBJ databases">
        <title>Deep-cultivation of Planctomycetes and their phenomic and genomic characterization uncovers novel biology.</title>
        <authorList>
            <person name="Wiegand S."/>
            <person name="Jogler M."/>
            <person name="Boedeker C."/>
            <person name="Pinto D."/>
            <person name="Vollmers J."/>
            <person name="Rivas-Marin E."/>
            <person name="Kohn T."/>
            <person name="Peeters S.H."/>
            <person name="Heuer A."/>
            <person name="Rast P."/>
            <person name="Oberbeckmann S."/>
            <person name="Bunk B."/>
            <person name="Jeske O."/>
            <person name="Meyerdierks A."/>
            <person name="Storesund J.E."/>
            <person name="Kallscheuer N."/>
            <person name="Luecker S."/>
            <person name="Lage O.M."/>
            <person name="Pohl T."/>
            <person name="Merkel B.J."/>
            <person name="Hornburger P."/>
            <person name="Mueller R.-W."/>
            <person name="Bruemmer F."/>
            <person name="Labrenz M."/>
            <person name="Spormann A.M."/>
            <person name="Op Den Camp H."/>
            <person name="Overmann J."/>
            <person name="Amann R."/>
            <person name="Jetten M.S.M."/>
            <person name="Mascher T."/>
            <person name="Medema M.H."/>
            <person name="Devos D.P."/>
            <person name="Kaster A.-K."/>
            <person name="Ovreas L."/>
            <person name="Rohde M."/>
            <person name="Galperin M.Y."/>
            <person name="Jogler C."/>
        </authorList>
    </citation>
    <scope>NUCLEOTIDE SEQUENCE [LARGE SCALE GENOMIC DNA]</scope>
    <source>
        <strain evidence="2 3">Pla52o</strain>
    </source>
</reference>
<evidence type="ECO:0000313" key="2">
    <source>
        <dbReference type="EMBL" id="TWU21578.1"/>
    </source>
</evidence>
<dbReference type="RefSeq" id="WP_146595890.1">
    <property type="nucleotide sequence ID" value="NZ_SJPT01000006.1"/>
</dbReference>